<accession>A0A4U5J7K4</accession>
<dbReference type="SUPFAM" id="SSF56112">
    <property type="entry name" value="Protein kinase-like (PK-like)"/>
    <property type="match status" value="1"/>
</dbReference>
<evidence type="ECO:0000313" key="3">
    <source>
        <dbReference type="Proteomes" id="UP000308037"/>
    </source>
</evidence>
<dbReference type="RefSeq" id="WP_137277067.1">
    <property type="nucleotide sequence ID" value="NZ_QKNX01000005.1"/>
</dbReference>
<dbReference type="CDD" id="cd05154">
    <property type="entry name" value="ACAD10_11_N-like"/>
    <property type="match status" value="1"/>
</dbReference>
<dbReference type="Gene3D" id="3.90.1200.10">
    <property type="match status" value="1"/>
</dbReference>
<gene>
    <name evidence="2" type="ORF">DM868_11710</name>
</gene>
<proteinExistence type="predicted"/>
<evidence type="ECO:0000313" key="2">
    <source>
        <dbReference type="EMBL" id="TKR25032.1"/>
    </source>
</evidence>
<evidence type="ECO:0000259" key="1">
    <source>
        <dbReference type="Pfam" id="PF01636"/>
    </source>
</evidence>
<comment type="caution">
    <text evidence="2">The sequence shown here is derived from an EMBL/GenBank/DDBJ whole genome shotgun (WGS) entry which is preliminary data.</text>
</comment>
<dbReference type="AlphaFoldDB" id="A0A4U5J7K4"/>
<sequence>MTSKEYTDRLVDEGALTDYLEAELGPADEYSVERFSGGHSNETLFVTWGDYDLVLRRPPPGETADSAHDVIREHHVMDALQETDVRVPTTVLACDDHDLIGSDFYVMEQEKGVVLRDEEPDRFTDPDTRRRVGAELIDRLAEIHTVDYEAVRLEGFGRPEGYTERQVDRWHQQLEWAFEVTAKERAIPPLDDVHSWLAANVPDSHPHALVHGDYKLDNVIFGSEDPPEIAGIVDWEMSTLGDPRSDLAWLLTYWRDADDPPCAIPELVPTFTDREGYPTKADIVDRYEAATDVTFEHEQFYRALAVYKLAAICEMFFRRHLEGNADNPMYPKMRERVPAMADWAVRIIEGDEPV</sequence>
<keyword evidence="3" id="KW-1185">Reference proteome</keyword>
<dbReference type="OrthoDB" id="350437at2157"/>
<reference evidence="2 3" key="1">
    <citation type="submission" date="2019-04" db="EMBL/GenBank/DDBJ databases">
        <title>Natronomonas sp. F20-122 a newhaloarchaeon isolated from a saline saltern of Isla Bacuta, Huelva, Spain.</title>
        <authorList>
            <person name="Duran-Viseras A."/>
            <person name="Sanchez-Porro C."/>
            <person name="Ventosa A."/>
        </authorList>
    </citation>
    <scope>NUCLEOTIDE SEQUENCE [LARGE SCALE GENOMIC DNA]</scope>
    <source>
        <strain evidence="2 3">F20-122</strain>
    </source>
</reference>
<dbReference type="Gene3D" id="3.30.200.20">
    <property type="entry name" value="Phosphorylase Kinase, domain 1"/>
    <property type="match status" value="1"/>
</dbReference>
<dbReference type="InterPro" id="IPR011009">
    <property type="entry name" value="Kinase-like_dom_sf"/>
</dbReference>
<dbReference type="EMBL" id="QKNX01000005">
    <property type="protein sequence ID" value="TKR25032.1"/>
    <property type="molecule type" value="Genomic_DNA"/>
</dbReference>
<dbReference type="GO" id="GO:0016740">
    <property type="term" value="F:transferase activity"/>
    <property type="evidence" value="ECO:0007669"/>
    <property type="project" value="UniProtKB-KW"/>
</dbReference>
<dbReference type="InterPro" id="IPR041726">
    <property type="entry name" value="ACAD10_11_N"/>
</dbReference>
<keyword evidence="2" id="KW-0808">Transferase</keyword>
<dbReference type="Pfam" id="PF01636">
    <property type="entry name" value="APH"/>
    <property type="match status" value="1"/>
</dbReference>
<feature type="domain" description="Aminoglycoside phosphotransferase" evidence="1">
    <location>
        <begin position="32"/>
        <end position="263"/>
    </location>
</feature>
<organism evidence="2 3">
    <name type="scientific">Natronomonas salsuginis</name>
    <dbReference type="NCBI Taxonomy" id="2217661"/>
    <lineage>
        <taxon>Archaea</taxon>
        <taxon>Methanobacteriati</taxon>
        <taxon>Methanobacteriota</taxon>
        <taxon>Stenosarchaea group</taxon>
        <taxon>Halobacteria</taxon>
        <taxon>Halobacteriales</taxon>
        <taxon>Natronomonadaceae</taxon>
        <taxon>Natronomonas</taxon>
    </lineage>
</organism>
<dbReference type="PANTHER" id="PTHR47829:SF1">
    <property type="entry name" value="HAD FAMILY PHOSPHATASE"/>
    <property type="match status" value="1"/>
</dbReference>
<dbReference type="PANTHER" id="PTHR47829">
    <property type="entry name" value="HYDROLASE, PUTATIVE (AFU_ORTHOLOGUE AFUA_1G12880)-RELATED"/>
    <property type="match status" value="1"/>
</dbReference>
<dbReference type="InterPro" id="IPR002575">
    <property type="entry name" value="Aminoglycoside_PTrfase"/>
</dbReference>
<dbReference type="InterPro" id="IPR052898">
    <property type="entry name" value="ACAD10-like"/>
</dbReference>
<dbReference type="Proteomes" id="UP000308037">
    <property type="component" value="Unassembled WGS sequence"/>
</dbReference>
<name>A0A4U5J7K4_9EURY</name>
<protein>
    <submittedName>
        <fullName evidence="2">Phosphotransferase family protein</fullName>
    </submittedName>
</protein>